<dbReference type="AlphaFoldDB" id="A0A084GWH1"/>
<sequence length="59" mass="7276">MSTNDYVKYMTQQLVRYMDTPKEERKAIKTMRKTEKSPFASRWFGILPFAFMFFLKRRK</sequence>
<keyword evidence="1" id="KW-0812">Transmembrane</keyword>
<dbReference type="Proteomes" id="UP000028549">
    <property type="component" value="Unassembled WGS sequence"/>
</dbReference>
<dbReference type="InterPro" id="IPR025622">
    <property type="entry name" value="YqzE"/>
</dbReference>
<dbReference type="STRING" id="246786.GS18_0211195"/>
<reference evidence="2 3" key="1">
    <citation type="journal article" date="2005" name="Int. J. Syst. Evol. Microbiol.">
        <title>Bacillus cibi sp. nov., isolated from jeotgal, a traditional Korean fermented seafood.</title>
        <authorList>
            <person name="Yoon J.H."/>
            <person name="Lee C.H."/>
            <person name="Oh T.K."/>
        </authorList>
    </citation>
    <scope>NUCLEOTIDE SEQUENCE [LARGE SCALE GENOMIC DNA]</scope>
    <source>
        <strain evidence="2 3">DSM 16189</strain>
    </source>
</reference>
<evidence type="ECO:0000256" key="1">
    <source>
        <dbReference type="SAM" id="Phobius"/>
    </source>
</evidence>
<name>A0A084GWH1_METID</name>
<proteinExistence type="predicted"/>
<dbReference type="OrthoDB" id="2691835at2"/>
<gene>
    <name evidence="2" type="ORF">GS18_0211195</name>
</gene>
<accession>A0A084GWH1</accession>
<protein>
    <recommendedName>
        <fullName evidence="4">YqzE family protein</fullName>
    </recommendedName>
</protein>
<evidence type="ECO:0000313" key="2">
    <source>
        <dbReference type="EMBL" id="KEZ51683.1"/>
    </source>
</evidence>
<keyword evidence="1" id="KW-0472">Membrane</keyword>
<feature type="transmembrane region" description="Helical" evidence="1">
    <location>
        <begin position="39"/>
        <end position="55"/>
    </location>
</feature>
<keyword evidence="3" id="KW-1185">Reference proteome</keyword>
<comment type="caution">
    <text evidence="2">The sequence shown here is derived from an EMBL/GenBank/DDBJ whole genome shotgun (WGS) entry which is preliminary data.</text>
</comment>
<keyword evidence="1" id="KW-1133">Transmembrane helix</keyword>
<evidence type="ECO:0008006" key="4">
    <source>
        <dbReference type="Google" id="ProtNLM"/>
    </source>
</evidence>
<dbReference type="Pfam" id="PF14038">
    <property type="entry name" value="YqzE"/>
    <property type="match status" value="1"/>
</dbReference>
<organism evidence="2 3">
    <name type="scientific">Metabacillus indicus</name>
    <name type="common">Bacillus indicus</name>
    <dbReference type="NCBI Taxonomy" id="246786"/>
    <lineage>
        <taxon>Bacteria</taxon>
        <taxon>Bacillati</taxon>
        <taxon>Bacillota</taxon>
        <taxon>Bacilli</taxon>
        <taxon>Bacillales</taxon>
        <taxon>Bacillaceae</taxon>
        <taxon>Metabacillus</taxon>
    </lineage>
</organism>
<dbReference type="RefSeq" id="WP_029279719.1">
    <property type="nucleotide sequence ID" value="NZ_CANLZQ010000001.1"/>
</dbReference>
<evidence type="ECO:0000313" key="3">
    <source>
        <dbReference type="Proteomes" id="UP000028549"/>
    </source>
</evidence>
<dbReference type="EMBL" id="JNVC02000005">
    <property type="protein sequence ID" value="KEZ51683.1"/>
    <property type="molecule type" value="Genomic_DNA"/>
</dbReference>